<dbReference type="InterPro" id="IPR023410">
    <property type="entry name" value="14-3-3_domain"/>
</dbReference>
<name>A0AAD7GPF1_MYCRO</name>
<dbReference type="InterPro" id="IPR000308">
    <property type="entry name" value="14-3-3"/>
</dbReference>
<protein>
    <submittedName>
        <fullName evidence="3">14-3-3 domain-containing protein</fullName>
    </submittedName>
</protein>
<dbReference type="Pfam" id="PF00244">
    <property type="entry name" value="14-3-3"/>
    <property type="match status" value="1"/>
</dbReference>
<evidence type="ECO:0000313" key="4">
    <source>
        <dbReference type="Proteomes" id="UP001221757"/>
    </source>
</evidence>
<feature type="domain" description="14-3-3" evidence="2">
    <location>
        <begin position="1"/>
        <end position="168"/>
    </location>
</feature>
<organism evidence="3 4">
    <name type="scientific">Mycena rosella</name>
    <name type="common">Pink bonnet</name>
    <name type="synonym">Agaricus rosellus</name>
    <dbReference type="NCBI Taxonomy" id="1033263"/>
    <lineage>
        <taxon>Eukaryota</taxon>
        <taxon>Fungi</taxon>
        <taxon>Dikarya</taxon>
        <taxon>Basidiomycota</taxon>
        <taxon>Agaricomycotina</taxon>
        <taxon>Agaricomycetes</taxon>
        <taxon>Agaricomycetidae</taxon>
        <taxon>Agaricales</taxon>
        <taxon>Marasmiineae</taxon>
        <taxon>Mycenaceae</taxon>
        <taxon>Mycena</taxon>
    </lineage>
</organism>
<evidence type="ECO:0000313" key="3">
    <source>
        <dbReference type="EMBL" id="KAJ7697686.1"/>
    </source>
</evidence>
<dbReference type="EMBL" id="JARKIE010000029">
    <property type="protein sequence ID" value="KAJ7697686.1"/>
    <property type="molecule type" value="Genomic_DNA"/>
</dbReference>
<dbReference type="Proteomes" id="UP001221757">
    <property type="component" value="Unassembled WGS sequence"/>
</dbReference>
<accession>A0AAD7GPF1</accession>
<comment type="similarity">
    <text evidence="1">Belongs to the 14-3-3 family.</text>
</comment>
<gene>
    <name evidence="3" type="ORF">B0H17DRAFT_1158467</name>
</gene>
<sequence length="174" mass="19712">MVENMKRVASSDQELAVEEHNLLRRNLVPAKIEQELAKICEARGCPRQTPHPSAASGESKVFDHKMMGDYHRYLAEFAIGDKQRRQLPPTHPIRLGRALNFSIFYHEILNSPDRGCHLAKQAFDDTIAELDTLSDESYEDSTLMMQLLRHFGPPICKTRADVLESSRESGEAGH</sequence>
<dbReference type="PANTHER" id="PTHR18860">
    <property type="entry name" value="14-3-3 PROTEIN"/>
    <property type="match status" value="1"/>
</dbReference>
<comment type="caution">
    <text evidence="3">The sequence shown here is derived from an EMBL/GenBank/DDBJ whole genome shotgun (WGS) entry which is preliminary data.</text>
</comment>
<dbReference type="AlphaFoldDB" id="A0AAD7GPF1"/>
<evidence type="ECO:0000256" key="1">
    <source>
        <dbReference type="ARBA" id="ARBA00006141"/>
    </source>
</evidence>
<evidence type="ECO:0000259" key="2">
    <source>
        <dbReference type="SMART" id="SM00101"/>
    </source>
</evidence>
<proteinExistence type="inferred from homology"/>
<reference evidence="3" key="1">
    <citation type="submission" date="2023-03" db="EMBL/GenBank/DDBJ databases">
        <title>Massive genome expansion in bonnet fungi (Mycena s.s.) driven by repeated elements and novel gene families across ecological guilds.</title>
        <authorList>
            <consortium name="Lawrence Berkeley National Laboratory"/>
            <person name="Harder C.B."/>
            <person name="Miyauchi S."/>
            <person name="Viragh M."/>
            <person name="Kuo A."/>
            <person name="Thoen E."/>
            <person name="Andreopoulos B."/>
            <person name="Lu D."/>
            <person name="Skrede I."/>
            <person name="Drula E."/>
            <person name="Henrissat B."/>
            <person name="Morin E."/>
            <person name="Kohler A."/>
            <person name="Barry K."/>
            <person name="LaButti K."/>
            <person name="Morin E."/>
            <person name="Salamov A."/>
            <person name="Lipzen A."/>
            <person name="Mereny Z."/>
            <person name="Hegedus B."/>
            <person name="Baldrian P."/>
            <person name="Stursova M."/>
            <person name="Weitz H."/>
            <person name="Taylor A."/>
            <person name="Grigoriev I.V."/>
            <person name="Nagy L.G."/>
            <person name="Martin F."/>
            <person name="Kauserud H."/>
        </authorList>
    </citation>
    <scope>NUCLEOTIDE SEQUENCE</scope>
    <source>
        <strain evidence="3">CBHHK067</strain>
    </source>
</reference>
<keyword evidence="4" id="KW-1185">Reference proteome</keyword>
<dbReference type="SUPFAM" id="SSF48445">
    <property type="entry name" value="14-3-3 protein"/>
    <property type="match status" value="1"/>
</dbReference>
<dbReference type="PRINTS" id="PR00305">
    <property type="entry name" value="1433ZETA"/>
</dbReference>
<dbReference type="SMART" id="SM00101">
    <property type="entry name" value="14_3_3"/>
    <property type="match status" value="1"/>
</dbReference>
<dbReference type="Gene3D" id="1.20.190.20">
    <property type="entry name" value="14-3-3 domain"/>
    <property type="match status" value="1"/>
</dbReference>
<dbReference type="InterPro" id="IPR036815">
    <property type="entry name" value="14-3-3_dom_sf"/>
</dbReference>